<keyword evidence="4" id="KW-1185">Reference proteome</keyword>
<keyword evidence="1" id="KW-0472">Membrane</keyword>
<feature type="transmembrane region" description="Helical" evidence="1">
    <location>
        <begin position="51"/>
        <end position="68"/>
    </location>
</feature>
<proteinExistence type="predicted"/>
<dbReference type="EMBL" id="JAVDWE010000009">
    <property type="protein sequence ID" value="MDR7095517.1"/>
    <property type="molecule type" value="Genomic_DNA"/>
</dbReference>
<keyword evidence="1" id="KW-1133">Transmembrane helix</keyword>
<feature type="chain" id="PRO_5046157286" description="Bacteriophage coat protein B" evidence="2">
    <location>
        <begin position="32"/>
        <end position="73"/>
    </location>
</feature>
<evidence type="ECO:0000313" key="4">
    <source>
        <dbReference type="Proteomes" id="UP001265550"/>
    </source>
</evidence>
<dbReference type="RefSeq" id="WP_204731225.1">
    <property type="nucleotide sequence ID" value="NZ_JAVDWE010000009.1"/>
</dbReference>
<name>A0ABU1VDJ7_9BURK</name>
<keyword evidence="1" id="KW-0812">Transmembrane</keyword>
<dbReference type="InterPro" id="IPR008020">
    <property type="entry name" value="G8P"/>
</dbReference>
<comment type="caution">
    <text evidence="3">The sequence shown here is derived from an EMBL/GenBank/DDBJ whole genome shotgun (WGS) entry which is preliminary data.</text>
</comment>
<protein>
    <recommendedName>
        <fullName evidence="5">Bacteriophage coat protein B</fullName>
    </recommendedName>
</protein>
<evidence type="ECO:0000256" key="1">
    <source>
        <dbReference type="SAM" id="Phobius"/>
    </source>
</evidence>
<feature type="signal peptide" evidence="2">
    <location>
        <begin position="1"/>
        <end position="31"/>
    </location>
</feature>
<organism evidence="3 4">
    <name type="scientific">Hydrogenophaga laconesensis</name>
    <dbReference type="NCBI Taxonomy" id="1805971"/>
    <lineage>
        <taxon>Bacteria</taxon>
        <taxon>Pseudomonadati</taxon>
        <taxon>Pseudomonadota</taxon>
        <taxon>Betaproteobacteria</taxon>
        <taxon>Burkholderiales</taxon>
        <taxon>Comamonadaceae</taxon>
        <taxon>Hydrogenophaga</taxon>
    </lineage>
</organism>
<sequence length="73" mass="7498">MKPFNAIKRFGAKVPAAVGTGLLLIGTSVHAALPASLATDVASAKEDIGDAGGLAIGILLALLLFVWLRRVMK</sequence>
<dbReference type="Pfam" id="PF05356">
    <property type="entry name" value="Phage_Coat_B"/>
    <property type="match status" value="1"/>
</dbReference>
<evidence type="ECO:0000313" key="3">
    <source>
        <dbReference type="EMBL" id="MDR7095517.1"/>
    </source>
</evidence>
<reference evidence="3 4" key="1">
    <citation type="submission" date="2023-07" db="EMBL/GenBank/DDBJ databases">
        <title>Sorghum-associated microbial communities from plants grown in Nebraska, USA.</title>
        <authorList>
            <person name="Schachtman D."/>
        </authorList>
    </citation>
    <scope>NUCLEOTIDE SEQUENCE [LARGE SCALE GENOMIC DNA]</scope>
    <source>
        <strain evidence="3 4">BE240</strain>
    </source>
</reference>
<keyword evidence="2" id="KW-0732">Signal</keyword>
<evidence type="ECO:0000256" key="2">
    <source>
        <dbReference type="SAM" id="SignalP"/>
    </source>
</evidence>
<dbReference type="Proteomes" id="UP001265550">
    <property type="component" value="Unassembled WGS sequence"/>
</dbReference>
<gene>
    <name evidence="3" type="ORF">J2X09_003268</name>
</gene>
<evidence type="ECO:0008006" key="5">
    <source>
        <dbReference type="Google" id="ProtNLM"/>
    </source>
</evidence>
<accession>A0ABU1VDJ7</accession>